<dbReference type="Pfam" id="PF01617">
    <property type="entry name" value="Surface_Ag_2"/>
    <property type="match status" value="2"/>
</dbReference>
<evidence type="ECO:0000259" key="1">
    <source>
        <dbReference type="Pfam" id="PF01617"/>
    </source>
</evidence>
<dbReference type="KEGG" id="aplt:ANPL_02535"/>
<proteinExistence type="predicted"/>
<evidence type="ECO:0000313" key="2">
    <source>
        <dbReference type="EMBL" id="QJC27566.1"/>
    </source>
</evidence>
<sequence length="443" mass="48413">MRRNYGKYTLGVGALLTLALMGSNEGVSESVYSQKNLSTQSGRNVYIGLSYSPSWHNIQNFSVGASDGSTVAWYPGLHGAKKSWDISDFDLSIPVHSINFQNSSPLGVEGSLGYRIGAARVELEVGYEKFEVKSATGSTSDRDASSAYLLAKNLVHSLLNKQVQNFASELAKVDAQGIVDFAQAIKLTSPEIDKKVCFKQVGRSIAGYRRHVTPYSLAKHEPWSCVDFASTVFSGRLGIPGYPEYGVGSLSKRFGSLEGHNIMQEDSADGTKTNRGWPGTSKGKINTAQGMAEDLINRLNKNERETVARILTQKIAGAEVVKIRALTSASVMFNTCYDWRYEELHIVPFACAGIGANFVSVADEHYTPKLAWKVKAGLSYKLAPNLTIFASGFHHRVLSEGKYEELPVYRLAGDITRSKSKQSAKASFKLAYTGAELGVRLEF</sequence>
<gene>
    <name evidence="2" type="ORF">ANPL_02535</name>
</gene>
<evidence type="ECO:0000313" key="3">
    <source>
        <dbReference type="Proteomes" id="UP000500930"/>
    </source>
</evidence>
<dbReference type="EMBL" id="CP046391">
    <property type="protein sequence ID" value="QJC27566.1"/>
    <property type="molecule type" value="Genomic_DNA"/>
</dbReference>
<feature type="domain" description="Msp4/OMP-like" evidence="1">
    <location>
        <begin position="298"/>
        <end position="443"/>
    </location>
</feature>
<protein>
    <recommendedName>
        <fullName evidence="1">Msp4/OMP-like domain-containing protein</fullName>
    </recommendedName>
</protein>
<dbReference type="Gene3D" id="2.40.160.20">
    <property type="match status" value="1"/>
</dbReference>
<reference evidence="2 3" key="1">
    <citation type="journal article" date="2020" name="Pathogens">
        <title>First Whole Genome Sequence of Anaplasma platys, an Obligate Intracellular Rickettsial Pathogen of Dogs.</title>
        <authorList>
            <person name="Llanes A."/>
            <person name="Rajeev S."/>
        </authorList>
    </citation>
    <scope>NUCLEOTIDE SEQUENCE [LARGE SCALE GENOMIC DNA]</scope>
    <source>
        <strain evidence="2 3">S3</strain>
    </source>
</reference>
<name>A0A858PY78_9RICK</name>
<dbReference type="InterPro" id="IPR011250">
    <property type="entry name" value="OMP/PagP_B-barrel"/>
</dbReference>
<keyword evidence="3" id="KW-1185">Reference proteome</keyword>
<accession>A0A858PY78</accession>
<dbReference type="RefSeq" id="WP_169193198.1">
    <property type="nucleotide sequence ID" value="NZ_CP046391.1"/>
</dbReference>
<feature type="domain" description="Msp4/OMP-like" evidence="1">
    <location>
        <begin position="42"/>
        <end position="160"/>
    </location>
</feature>
<dbReference type="InterPro" id="IPR002566">
    <property type="entry name" value="Msp4_OMP-like"/>
</dbReference>
<dbReference type="SUPFAM" id="SSF56925">
    <property type="entry name" value="OMPA-like"/>
    <property type="match status" value="1"/>
</dbReference>
<dbReference type="Proteomes" id="UP000500930">
    <property type="component" value="Chromosome"/>
</dbReference>
<organism evidence="2 3">
    <name type="scientific">Anaplasma platys</name>
    <dbReference type="NCBI Taxonomy" id="949"/>
    <lineage>
        <taxon>Bacteria</taxon>
        <taxon>Pseudomonadati</taxon>
        <taxon>Pseudomonadota</taxon>
        <taxon>Alphaproteobacteria</taxon>
        <taxon>Rickettsiales</taxon>
        <taxon>Anaplasmataceae</taxon>
        <taxon>Anaplasma</taxon>
    </lineage>
</organism>
<dbReference type="AlphaFoldDB" id="A0A858PY78"/>